<feature type="compositionally biased region" description="Polar residues" evidence="3">
    <location>
        <begin position="648"/>
        <end position="659"/>
    </location>
</feature>
<keyword evidence="6" id="KW-0255">Endonuclease</keyword>
<dbReference type="InterPro" id="IPR041177">
    <property type="entry name" value="GEN1_C"/>
</dbReference>
<keyword evidence="7" id="KW-1185">Reference proteome</keyword>
<dbReference type="InterPro" id="IPR006086">
    <property type="entry name" value="XPG-I_dom"/>
</dbReference>
<dbReference type="GO" id="GO:0017108">
    <property type="term" value="F:5'-flap endonuclease activity"/>
    <property type="evidence" value="ECO:0007669"/>
    <property type="project" value="TreeGrafter"/>
</dbReference>
<dbReference type="PANTHER" id="PTHR11081">
    <property type="entry name" value="FLAP ENDONUCLEASE FAMILY MEMBER"/>
    <property type="match status" value="1"/>
</dbReference>
<evidence type="ECO:0000256" key="2">
    <source>
        <dbReference type="ARBA" id="ARBA00022801"/>
    </source>
</evidence>
<keyword evidence="1" id="KW-0540">Nuclease</keyword>
<dbReference type="InterPro" id="IPR036279">
    <property type="entry name" value="5-3_exonuclease_C_sf"/>
</dbReference>
<dbReference type="GO" id="GO:0008821">
    <property type="term" value="F:crossover junction DNA endonuclease activity"/>
    <property type="evidence" value="ECO:0007669"/>
    <property type="project" value="InterPro"/>
</dbReference>
<feature type="region of interest" description="Disordered" evidence="3">
    <location>
        <begin position="491"/>
        <end position="515"/>
    </location>
</feature>
<dbReference type="CDD" id="cd09906">
    <property type="entry name" value="H3TH_YEN1"/>
    <property type="match status" value="1"/>
</dbReference>
<protein>
    <submittedName>
        <fullName evidence="6">XPG/Rad2 endonuclease, XPG-I domain, PIN-like domain superfamily, yen1, H3TH</fullName>
    </submittedName>
</protein>
<sequence>MGVSGLFKELGPGERVSVAKLAAHHFTTTGRPLRLAVDISIWLFQILASKGGSNPALRTFYYRLLRILSLHIHPLFVFDGPNKPTFKRNKRVGGPGVRVASVPEFLAKELLRKFGFPWHVAPGEAEAECALLQREGVVDAVLSEDVDTLMFGSGVLWRSWTAEGKGKVPTHCTVYRSDEVKEKSRLDKEGMILVALMSGGDYIVEGIPGCGPKVACDAARAGFGKDLCELARRRDVAGLKSWRERLQHEIKTNESKFFTRKSSKLEIPNDFPNREVLGYYTDPCVSTLDKVARLKAEVKWDLDVDFPALRSFAGDAFDWRCLGGAKKFIRNLAPAMLVRNLRIMGHTGRHLDIDTQAQLEQQNVLAIHGKRNHATTDGELEYRITFIPQSLVPIDLSIEDEDDDFVPAGGSDEDMEAEDEWAQIPSSTQDESDAPSSPTKKRVFKPYHPDQPEKLWIMRDFLKLGCPLLVEDYEDKSQDPKEFFKQRRKARAAAKGDSNMHAKKLRRKKNEPDPAQLSIDLFGTITKSSQASVEEACPSQEREPLEVVNTGAKVRPKKPRAAQKEAEVDAGLRVSAQLPRKSTQERANSLLAYTFDTDNEETPKARKVNPPAKTDKEIFQQFAKQKLPASQRTPQRRKRRSDEIASPASGQRSILSWATPSPHKAAAPIAPSANIISLLSSSPVKAMDVPRPSSPTPERLQGGFPRDHSDDPVDFAQLPASVTKRRGKGPLKRAKTAPVVGQDEGDITRHRAADRPSTPDLPPLGETVEAMDLASPIPIRLFAPQPAPAPLQDKTRKNSKPTVASSTRTSSGSTSTTLRRSPRQASKSSKSSAQPQLVTKVTKTKFIARDSLPGAWKEVEAETLDLTGDGSGWAQSRGKATMVSAESSRVTTKGWRKSGVEVLDLTGA</sequence>
<reference evidence="6" key="1">
    <citation type="submission" date="2022-06" db="EMBL/GenBank/DDBJ databases">
        <title>Complete genome sequences of two strains of the flax pathogen Septoria linicola.</title>
        <authorList>
            <person name="Lapalu N."/>
            <person name="Simon A."/>
            <person name="Demenou B."/>
            <person name="Paumier D."/>
            <person name="Guillot M.-P."/>
            <person name="Gout L."/>
            <person name="Valade R."/>
        </authorList>
    </citation>
    <scope>NUCLEOTIDE SEQUENCE</scope>
    <source>
        <strain evidence="6">SE15195</strain>
    </source>
</reference>
<dbReference type="FunFam" id="3.40.50.1010:FF:000037">
    <property type="entry name" value="Rad2-like endonuclease, putative (AFU_orthologue AFUA_3G13260)"/>
    <property type="match status" value="1"/>
</dbReference>
<feature type="domain" description="XPG N-terminal" evidence="5">
    <location>
        <begin position="1"/>
        <end position="94"/>
    </location>
</feature>
<dbReference type="InterPro" id="IPR006084">
    <property type="entry name" value="XPG/Rad2"/>
</dbReference>
<dbReference type="SUPFAM" id="SSF47807">
    <property type="entry name" value="5' to 3' exonuclease, C-terminal subdomain"/>
    <property type="match status" value="1"/>
</dbReference>
<feature type="compositionally biased region" description="Basic residues" evidence="3">
    <location>
        <begin position="723"/>
        <end position="735"/>
    </location>
</feature>
<dbReference type="SMART" id="SM00484">
    <property type="entry name" value="XPGI"/>
    <property type="match status" value="1"/>
</dbReference>
<dbReference type="Pfam" id="PF00867">
    <property type="entry name" value="XPG_I"/>
    <property type="match status" value="1"/>
</dbReference>
<dbReference type="Pfam" id="PF18380">
    <property type="entry name" value="GEN1_C"/>
    <property type="match status" value="1"/>
</dbReference>
<dbReference type="PRINTS" id="PR00853">
    <property type="entry name" value="XPGRADSUPER"/>
</dbReference>
<evidence type="ECO:0000313" key="7">
    <source>
        <dbReference type="Proteomes" id="UP001056384"/>
    </source>
</evidence>
<feature type="compositionally biased region" description="Low complexity" evidence="3">
    <location>
        <begin position="805"/>
        <end position="836"/>
    </location>
</feature>
<dbReference type="GO" id="GO:0006281">
    <property type="term" value="P:DNA repair"/>
    <property type="evidence" value="ECO:0007669"/>
    <property type="project" value="UniProtKB-ARBA"/>
</dbReference>
<dbReference type="Pfam" id="PF00752">
    <property type="entry name" value="XPG_N"/>
    <property type="match status" value="1"/>
</dbReference>
<keyword evidence="2" id="KW-0378">Hydrolase</keyword>
<dbReference type="Gene3D" id="3.40.50.1010">
    <property type="entry name" value="5'-nuclease"/>
    <property type="match status" value="2"/>
</dbReference>
<dbReference type="InterPro" id="IPR037316">
    <property type="entry name" value="Yen1_H3TH"/>
</dbReference>
<dbReference type="InterPro" id="IPR029060">
    <property type="entry name" value="PIN-like_dom_sf"/>
</dbReference>
<dbReference type="Gene3D" id="1.10.150.20">
    <property type="entry name" value="5' to 3' exonuclease, C-terminal subdomain"/>
    <property type="match status" value="1"/>
</dbReference>
<name>A0A9Q9AX45_9PEZI</name>
<gene>
    <name evidence="6" type="ORF">Slin15195_G070170</name>
</gene>
<feature type="region of interest" description="Disordered" evidence="3">
    <location>
        <begin position="549"/>
        <end position="666"/>
    </location>
</feature>
<dbReference type="InterPro" id="IPR006085">
    <property type="entry name" value="XPG_DNA_repair_N"/>
</dbReference>
<dbReference type="SMART" id="SM00485">
    <property type="entry name" value="XPGN"/>
    <property type="match status" value="1"/>
</dbReference>
<dbReference type="SUPFAM" id="SSF88723">
    <property type="entry name" value="PIN domain-like"/>
    <property type="match status" value="1"/>
</dbReference>
<feature type="region of interest" description="Disordered" evidence="3">
    <location>
        <begin position="782"/>
        <end position="838"/>
    </location>
</feature>
<dbReference type="EMBL" id="CP099422">
    <property type="protein sequence ID" value="USW53698.1"/>
    <property type="molecule type" value="Genomic_DNA"/>
</dbReference>
<proteinExistence type="predicted"/>
<evidence type="ECO:0000313" key="6">
    <source>
        <dbReference type="EMBL" id="USW53698.1"/>
    </source>
</evidence>
<accession>A0A9Q9AX45</accession>
<feature type="compositionally biased region" description="Polar residues" evidence="3">
    <location>
        <begin position="424"/>
        <end position="438"/>
    </location>
</feature>
<dbReference type="FunFam" id="3.40.50.1010:FF:000051">
    <property type="entry name" value="Rad2-like endonuclease, putative (AFU_orthologue AFUA_3G13260)"/>
    <property type="match status" value="1"/>
</dbReference>
<evidence type="ECO:0000256" key="1">
    <source>
        <dbReference type="ARBA" id="ARBA00022722"/>
    </source>
</evidence>
<dbReference type="AlphaFoldDB" id="A0A9Q9AX45"/>
<feature type="domain" description="XPG-I" evidence="4">
    <location>
        <begin position="112"/>
        <end position="186"/>
    </location>
</feature>
<evidence type="ECO:0000259" key="5">
    <source>
        <dbReference type="SMART" id="SM00485"/>
    </source>
</evidence>
<evidence type="ECO:0000259" key="4">
    <source>
        <dbReference type="SMART" id="SM00484"/>
    </source>
</evidence>
<feature type="region of interest" description="Disordered" evidence="3">
    <location>
        <begin position="423"/>
        <end position="447"/>
    </location>
</feature>
<dbReference type="PANTHER" id="PTHR11081:SF75">
    <property type="entry name" value="ENDONUCLEASE, PUTATIVE (AFU_ORTHOLOGUE AFUA_3G13260)-RELATED"/>
    <property type="match status" value="1"/>
</dbReference>
<evidence type="ECO:0000256" key="3">
    <source>
        <dbReference type="SAM" id="MobiDB-lite"/>
    </source>
</evidence>
<dbReference type="CDD" id="cd09870">
    <property type="entry name" value="PIN_YEN1"/>
    <property type="match status" value="1"/>
</dbReference>
<feature type="region of interest" description="Disordered" evidence="3">
    <location>
        <begin position="685"/>
        <end position="766"/>
    </location>
</feature>
<dbReference type="Proteomes" id="UP001056384">
    <property type="component" value="Chromosome 5"/>
</dbReference>
<organism evidence="6 7">
    <name type="scientific">Septoria linicola</name>
    <dbReference type="NCBI Taxonomy" id="215465"/>
    <lineage>
        <taxon>Eukaryota</taxon>
        <taxon>Fungi</taxon>
        <taxon>Dikarya</taxon>
        <taxon>Ascomycota</taxon>
        <taxon>Pezizomycotina</taxon>
        <taxon>Dothideomycetes</taxon>
        <taxon>Dothideomycetidae</taxon>
        <taxon>Mycosphaerellales</taxon>
        <taxon>Mycosphaerellaceae</taxon>
        <taxon>Septoria</taxon>
    </lineage>
</organism>